<keyword evidence="2" id="KW-1185">Reference proteome</keyword>
<dbReference type="Proteomes" id="UP001177021">
    <property type="component" value="Unassembled WGS sequence"/>
</dbReference>
<sequence>MVWQLGDGNTINFWLDKWIPDGTSHNSSSQTIIDTTLNVRDILNSEGDWNQSYLTENLTTSMTYQILAIPPPNELDGRDMIGWGGTNTKHFTIQSAYNIQRGHIHSIEGEWQAIWAWRGPHRIQTFMWMASHECILTNYRRSRWGIGISPLCNICGAADEIVIHVLRDCISATQVWLRLVPSNQSSNFFSLSCKDWIFKNITNNFHGTHDLNWNSTFMVACWNLWNWRNKEIFEEGFQRPTDPNYVILKMATETDNCLHNMCSDNQHETTFIGWRSPREG</sequence>
<proteinExistence type="predicted"/>
<protein>
    <submittedName>
        <fullName evidence="1">Uncharacterized protein</fullName>
    </submittedName>
</protein>
<evidence type="ECO:0000313" key="1">
    <source>
        <dbReference type="EMBL" id="CAJ2661589.1"/>
    </source>
</evidence>
<dbReference type="EMBL" id="CASHSV030000409">
    <property type="protein sequence ID" value="CAJ2661589.1"/>
    <property type="molecule type" value="Genomic_DNA"/>
</dbReference>
<evidence type="ECO:0000313" key="2">
    <source>
        <dbReference type="Proteomes" id="UP001177021"/>
    </source>
</evidence>
<gene>
    <name evidence="1" type="ORF">MILVUS5_LOCUS27279</name>
</gene>
<reference evidence="1" key="1">
    <citation type="submission" date="2023-10" db="EMBL/GenBank/DDBJ databases">
        <authorList>
            <person name="Rodriguez Cubillos JULIANA M."/>
            <person name="De Vega J."/>
        </authorList>
    </citation>
    <scope>NUCLEOTIDE SEQUENCE</scope>
</reference>
<accession>A0ACB0L097</accession>
<comment type="caution">
    <text evidence="1">The sequence shown here is derived from an EMBL/GenBank/DDBJ whole genome shotgun (WGS) entry which is preliminary data.</text>
</comment>
<organism evidence="1 2">
    <name type="scientific">Trifolium pratense</name>
    <name type="common">Red clover</name>
    <dbReference type="NCBI Taxonomy" id="57577"/>
    <lineage>
        <taxon>Eukaryota</taxon>
        <taxon>Viridiplantae</taxon>
        <taxon>Streptophyta</taxon>
        <taxon>Embryophyta</taxon>
        <taxon>Tracheophyta</taxon>
        <taxon>Spermatophyta</taxon>
        <taxon>Magnoliopsida</taxon>
        <taxon>eudicotyledons</taxon>
        <taxon>Gunneridae</taxon>
        <taxon>Pentapetalae</taxon>
        <taxon>rosids</taxon>
        <taxon>fabids</taxon>
        <taxon>Fabales</taxon>
        <taxon>Fabaceae</taxon>
        <taxon>Papilionoideae</taxon>
        <taxon>50 kb inversion clade</taxon>
        <taxon>NPAAA clade</taxon>
        <taxon>Hologalegina</taxon>
        <taxon>IRL clade</taxon>
        <taxon>Trifolieae</taxon>
        <taxon>Trifolium</taxon>
    </lineage>
</organism>
<name>A0ACB0L097_TRIPR</name>